<reference evidence="5 6" key="1">
    <citation type="submission" date="2019-08" db="EMBL/GenBank/DDBJ databases">
        <title>In-depth cultivation of the pig gut microbiome towards novel bacterial diversity and tailored functional studies.</title>
        <authorList>
            <person name="Wylensek D."/>
            <person name="Hitch T.C.A."/>
            <person name="Clavel T."/>
        </authorList>
    </citation>
    <scope>NUCLEOTIDE SEQUENCE [LARGE SCALE GENOMIC DNA]</scope>
    <source>
        <strain evidence="5 6">RF-GAM-744-WT-7</strain>
    </source>
</reference>
<evidence type="ECO:0000259" key="4">
    <source>
        <dbReference type="SMART" id="SM00479"/>
    </source>
</evidence>
<dbReference type="GO" id="GO:0003676">
    <property type="term" value="F:nucleic acid binding"/>
    <property type="evidence" value="ECO:0007669"/>
    <property type="project" value="InterPro"/>
</dbReference>
<dbReference type="InterPro" id="IPR013520">
    <property type="entry name" value="Ribonucl_H"/>
</dbReference>
<accession>A0A7K0K3F7</accession>
<evidence type="ECO:0000256" key="2">
    <source>
        <dbReference type="ARBA" id="ARBA00022801"/>
    </source>
</evidence>
<dbReference type="InterPro" id="IPR012337">
    <property type="entry name" value="RNaseH-like_sf"/>
</dbReference>
<dbReference type="PANTHER" id="PTHR30231">
    <property type="entry name" value="DNA POLYMERASE III SUBUNIT EPSILON"/>
    <property type="match status" value="1"/>
</dbReference>
<proteinExistence type="predicted"/>
<dbReference type="EMBL" id="VUMY01000012">
    <property type="protein sequence ID" value="MST50016.1"/>
    <property type="molecule type" value="Genomic_DNA"/>
</dbReference>
<feature type="domain" description="Exonuclease" evidence="4">
    <location>
        <begin position="12"/>
        <end position="192"/>
    </location>
</feature>
<keyword evidence="2" id="KW-0378">Hydrolase</keyword>
<keyword evidence="3" id="KW-0269">Exonuclease</keyword>
<dbReference type="NCBIfam" id="NF005927">
    <property type="entry name" value="PRK07942.1"/>
    <property type="match status" value="1"/>
</dbReference>
<dbReference type="SUPFAM" id="SSF53098">
    <property type="entry name" value="Ribonuclease H-like"/>
    <property type="match status" value="1"/>
</dbReference>
<name>A0A7K0K3F7_9ACTO</name>
<keyword evidence="6" id="KW-1185">Reference proteome</keyword>
<dbReference type="PANTHER" id="PTHR30231:SF4">
    <property type="entry name" value="PROTEIN NEN2"/>
    <property type="match status" value="1"/>
</dbReference>
<gene>
    <name evidence="5" type="ORF">FYJ63_07175</name>
</gene>
<dbReference type="SMART" id="SM00479">
    <property type="entry name" value="EXOIII"/>
    <property type="match status" value="1"/>
</dbReference>
<organism evidence="5 6">
    <name type="scientific">Mobiluncus porci</name>
    <dbReference type="NCBI Taxonomy" id="2652278"/>
    <lineage>
        <taxon>Bacteria</taxon>
        <taxon>Bacillati</taxon>
        <taxon>Actinomycetota</taxon>
        <taxon>Actinomycetes</taxon>
        <taxon>Actinomycetales</taxon>
        <taxon>Actinomycetaceae</taxon>
        <taxon>Mobiluncus</taxon>
    </lineage>
</organism>
<evidence type="ECO:0000313" key="6">
    <source>
        <dbReference type="Proteomes" id="UP000442535"/>
    </source>
</evidence>
<comment type="caution">
    <text evidence="5">The sequence shown here is derived from an EMBL/GenBank/DDBJ whole genome shotgun (WGS) entry which is preliminary data.</text>
</comment>
<dbReference type="Gene3D" id="3.30.420.10">
    <property type="entry name" value="Ribonuclease H-like superfamily/Ribonuclease H"/>
    <property type="match status" value="1"/>
</dbReference>
<evidence type="ECO:0000256" key="1">
    <source>
        <dbReference type="ARBA" id="ARBA00022722"/>
    </source>
</evidence>
<dbReference type="GO" id="GO:0008408">
    <property type="term" value="F:3'-5' exonuclease activity"/>
    <property type="evidence" value="ECO:0007669"/>
    <property type="project" value="TreeGrafter"/>
</dbReference>
<protein>
    <submittedName>
        <fullName evidence="5">DNA polymerase III subunit epsilon</fullName>
    </submittedName>
</protein>
<dbReference type="CDD" id="cd06127">
    <property type="entry name" value="DEDDh"/>
    <property type="match status" value="1"/>
</dbReference>
<dbReference type="RefSeq" id="WP_154545251.1">
    <property type="nucleotide sequence ID" value="NZ_JAQYQY010000041.1"/>
</dbReference>
<sequence>MINSTVPWYEGAWLGFDTETTGVWVKRDRIATASLIWREGGDNRVHNWIINPGVPMPPQASAVNGLTDDYLAQNGEQPAGALEKIASELASAMSRGIPAVGFNVSFDFQILEAELARNGLPTVQERLGGALAPIIDPLVLDRALDRYRRGKRRLAAVCAVYGLGEDRDFHHAEADVAATLDLLSAMVDRFEELRAMTLTELQQFQRDSHRIWAESFNEFMKQKHGNFHPAPVTWPVP</sequence>
<dbReference type="GO" id="GO:0005829">
    <property type="term" value="C:cytosol"/>
    <property type="evidence" value="ECO:0007669"/>
    <property type="project" value="TreeGrafter"/>
</dbReference>
<evidence type="ECO:0000256" key="3">
    <source>
        <dbReference type="ARBA" id="ARBA00022839"/>
    </source>
</evidence>
<dbReference type="Proteomes" id="UP000442535">
    <property type="component" value="Unassembled WGS sequence"/>
</dbReference>
<dbReference type="InterPro" id="IPR036397">
    <property type="entry name" value="RNaseH_sf"/>
</dbReference>
<evidence type="ECO:0000313" key="5">
    <source>
        <dbReference type="EMBL" id="MST50016.1"/>
    </source>
</evidence>
<dbReference type="Pfam" id="PF00929">
    <property type="entry name" value="RNase_T"/>
    <property type="match status" value="1"/>
</dbReference>
<dbReference type="AlphaFoldDB" id="A0A7K0K3F7"/>
<keyword evidence="1" id="KW-0540">Nuclease</keyword>